<dbReference type="eggNOG" id="arCOG06468">
    <property type="taxonomic scope" value="Archaea"/>
</dbReference>
<name>F6D533_METPW</name>
<proteinExistence type="predicted"/>
<dbReference type="AlphaFoldDB" id="F6D533"/>
<accession>F6D533</accession>
<dbReference type="EMBL" id="CP002772">
    <property type="protein sequence ID" value="AEG17568.1"/>
    <property type="molecule type" value="Genomic_DNA"/>
</dbReference>
<keyword evidence="2" id="KW-1185">Reference proteome</keyword>
<dbReference type="GeneID" id="10668017"/>
<dbReference type="KEGG" id="mew:MSWAN_0530"/>
<evidence type="ECO:0008006" key="3">
    <source>
        <dbReference type="Google" id="ProtNLM"/>
    </source>
</evidence>
<sequence length="211" mass="22905">MDKKRAALVIFGLILLTILLVVKFTAPIITASANSNGTKTFSNGGISFEYPQDWSESSGIMDEILAGDFIGILSGTTLGSLSSSDGSYDLMVQKYSLSDFGANSAQNFLDRNKEDLKDSNATILSENTTNINGLIVNEMLVNFTNPDNTSSETFFAIIIKDQMAYMLQFNPTSVVETDTTAQNGTDLTQNSSVFEDSIPTFQKIISTIKVD</sequence>
<reference evidence="1 2" key="1">
    <citation type="journal article" date="2014" name="Int. J. Syst. Evol. Microbiol.">
        <title>Methanobacterium paludis sp. nov. and a novel strain of Methanobacterium lacus isolated from northern peatlands.</title>
        <authorList>
            <person name="Cadillo-Quiroz H."/>
            <person name="Brauer S.L."/>
            <person name="Goodson N."/>
            <person name="Yavitt J.B."/>
            <person name="Zinder S.H."/>
        </authorList>
    </citation>
    <scope>NUCLEOTIDE SEQUENCE [LARGE SCALE GENOMIC DNA]</scope>
    <source>
        <strain evidence="2">DSM 25820 / JCM 18151 / SWAN1</strain>
    </source>
</reference>
<organism evidence="1 2">
    <name type="scientific">Methanobacterium paludis (strain DSM 25820 / JCM 18151 / SWAN1)</name>
    <dbReference type="NCBI Taxonomy" id="868131"/>
    <lineage>
        <taxon>Archaea</taxon>
        <taxon>Methanobacteriati</taxon>
        <taxon>Methanobacteriota</taxon>
        <taxon>Methanomada group</taxon>
        <taxon>Methanobacteria</taxon>
        <taxon>Methanobacteriales</taxon>
        <taxon>Methanobacteriaceae</taxon>
        <taxon>Methanobacterium</taxon>
    </lineage>
</organism>
<dbReference type="RefSeq" id="WP_013825070.1">
    <property type="nucleotide sequence ID" value="NC_015574.1"/>
</dbReference>
<evidence type="ECO:0000313" key="1">
    <source>
        <dbReference type="EMBL" id="AEG17568.1"/>
    </source>
</evidence>
<dbReference type="Proteomes" id="UP000009231">
    <property type="component" value="Chromosome"/>
</dbReference>
<gene>
    <name evidence="1" type="ordered locus">MSWAN_0530</name>
</gene>
<dbReference type="HOGENOM" id="CLU_1302642_0_0_2"/>
<evidence type="ECO:0000313" key="2">
    <source>
        <dbReference type="Proteomes" id="UP000009231"/>
    </source>
</evidence>
<protein>
    <recommendedName>
        <fullName evidence="3">PsbP C-terminal domain-containing protein</fullName>
    </recommendedName>
</protein>